<organism evidence="7 8">
    <name type="scientific">Tengunoibacter tsumagoiensis</name>
    <dbReference type="NCBI Taxonomy" id="2014871"/>
    <lineage>
        <taxon>Bacteria</taxon>
        <taxon>Bacillati</taxon>
        <taxon>Chloroflexota</taxon>
        <taxon>Ktedonobacteria</taxon>
        <taxon>Ktedonobacterales</taxon>
        <taxon>Dictyobacteraceae</taxon>
        <taxon>Tengunoibacter</taxon>
    </lineage>
</organism>
<dbReference type="SUPFAM" id="SSF88946">
    <property type="entry name" value="Sigma2 domain of RNA polymerase sigma factors"/>
    <property type="match status" value="1"/>
</dbReference>
<dbReference type="Gene3D" id="1.10.1740.10">
    <property type="match status" value="1"/>
</dbReference>
<keyword evidence="3" id="KW-0731">Sigma factor</keyword>
<evidence type="ECO:0000256" key="3">
    <source>
        <dbReference type="ARBA" id="ARBA00023082"/>
    </source>
</evidence>
<dbReference type="Pfam" id="PF04542">
    <property type="entry name" value="Sigma70_r2"/>
    <property type="match status" value="1"/>
</dbReference>
<dbReference type="PANTHER" id="PTHR43133">
    <property type="entry name" value="RNA POLYMERASE ECF-TYPE SIGMA FACTO"/>
    <property type="match status" value="1"/>
</dbReference>
<evidence type="ECO:0000313" key="7">
    <source>
        <dbReference type="EMBL" id="GCE13734.1"/>
    </source>
</evidence>
<reference evidence="8" key="1">
    <citation type="submission" date="2018-12" db="EMBL/GenBank/DDBJ databases">
        <title>Tengunoibacter tsumagoiensis gen. nov., sp. nov., Dictyobacter kobayashii sp. nov., D. alpinus sp. nov., and D. joshuensis sp. nov. and description of Dictyobacteraceae fam. nov. within the order Ktedonobacterales isolated from Tengu-no-mugimeshi.</title>
        <authorList>
            <person name="Wang C.M."/>
            <person name="Zheng Y."/>
            <person name="Sakai Y."/>
            <person name="Toyoda A."/>
            <person name="Minakuchi Y."/>
            <person name="Abe K."/>
            <person name="Yokota A."/>
            <person name="Yabe S."/>
        </authorList>
    </citation>
    <scope>NUCLEOTIDE SEQUENCE [LARGE SCALE GENOMIC DNA]</scope>
    <source>
        <strain evidence="8">Uno3</strain>
    </source>
</reference>
<evidence type="ECO:0000256" key="4">
    <source>
        <dbReference type="ARBA" id="ARBA00023163"/>
    </source>
</evidence>
<dbReference type="InterPro" id="IPR013324">
    <property type="entry name" value="RNA_pol_sigma_r3/r4-like"/>
</dbReference>
<dbReference type="InterPro" id="IPR014284">
    <property type="entry name" value="RNA_pol_sigma-70_dom"/>
</dbReference>
<protein>
    <submittedName>
        <fullName evidence="7">RNA polymerase sigma factor RpoE</fullName>
    </submittedName>
</protein>
<accession>A0A402A3L6</accession>
<dbReference type="InterPro" id="IPR036388">
    <property type="entry name" value="WH-like_DNA-bd_sf"/>
</dbReference>
<evidence type="ECO:0000256" key="2">
    <source>
        <dbReference type="ARBA" id="ARBA00023015"/>
    </source>
</evidence>
<dbReference type="AlphaFoldDB" id="A0A402A3L6"/>
<proteinExistence type="inferred from homology"/>
<evidence type="ECO:0000259" key="6">
    <source>
        <dbReference type="Pfam" id="PF08281"/>
    </source>
</evidence>
<feature type="domain" description="RNA polymerase sigma-70 region 2" evidence="5">
    <location>
        <begin position="42"/>
        <end position="115"/>
    </location>
</feature>
<dbReference type="GO" id="GO:0006352">
    <property type="term" value="P:DNA-templated transcription initiation"/>
    <property type="evidence" value="ECO:0007669"/>
    <property type="project" value="InterPro"/>
</dbReference>
<feature type="domain" description="RNA polymerase sigma factor 70 region 4 type 2" evidence="6">
    <location>
        <begin position="159"/>
        <end position="206"/>
    </location>
</feature>
<evidence type="ECO:0000256" key="1">
    <source>
        <dbReference type="ARBA" id="ARBA00010641"/>
    </source>
</evidence>
<dbReference type="RefSeq" id="WP_245994135.1">
    <property type="nucleotide sequence ID" value="NZ_BIFR01000001.1"/>
</dbReference>
<dbReference type="GO" id="GO:0016987">
    <property type="term" value="F:sigma factor activity"/>
    <property type="evidence" value="ECO:0007669"/>
    <property type="project" value="UniProtKB-KW"/>
</dbReference>
<dbReference type="Pfam" id="PF08281">
    <property type="entry name" value="Sigma70_r4_2"/>
    <property type="match status" value="1"/>
</dbReference>
<dbReference type="CDD" id="cd06171">
    <property type="entry name" value="Sigma70_r4"/>
    <property type="match status" value="1"/>
</dbReference>
<comment type="similarity">
    <text evidence="1">Belongs to the sigma-70 factor family. ECF subfamily.</text>
</comment>
<dbReference type="EMBL" id="BIFR01000001">
    <property type="protein sequence ID" value="GCE13734.1"/>
    <property type="molecule type" value="Genomic_DNA"/>
</dbReference>
<dbReference type="InterPro" id="IPR039425">
    <property type="entry name" value="RNA_pol_sigma-70-like"/>
</dbReference>
<dbReference type="PANTHER" id="PTHR43133:SF51">
    <property type="entry name" value="RNA POLYMERASE SIGMA FACTOR"/>
    <property type="match status" value="1"/>
</dbReference>
<gene>
    <name evidence="7" type="primary">sigG_2</name>
    <name evidence="7" type="ORF">KTT_35930</name>
</gene>
<keyword evidence="4" id="KW-0804">Transcription</keyword>
<sequence>MKMQNTLSPSVASSAKYSYNDLPERALIELVLAGDQRGFEGLVQRYHAPLYNFIGRCLHDYELACDVLQFVFLQLYISLPKLSLNLSSQHAKNPLKSWLFQVAWNRCMDELRKRKQRPLLFSEIEPMEDDEEVSILQVLPDPSRLPEEILELQDLQWTLWQAIQDLPPKFRAVVLLRYRSDMSFGEIGRLLHMPENTAKTYFQRARPLLRVALAPYMQASQVSRMYTNASGDLNALEAIGSR</sequence>
<keyword evidence="8" id="KW-1185">Reference proteome</keyword>
<evidence type="ECO:0000313" key="8">
    <source>
        <dbReference type="Proteomes" id="UP000287352"/>
    </source>
</evidence>
<dbReference type="SUPFAM" id="SSF88659">
    <property type="entry name" value="Sigma3 and sigma4 domains of RNA polymerase sigma factors"/>
    <property type="match status" value="1"/>
</dbReference>
<comment type="caution">
    <text evidence="7">The sequence shown here is derived from an EMBL/GenBank/DDBJ whole genome shotgun (WGS) entry which is preliminary data.</text>
</comment>
<dbReference type="Gene3D" id="1.10.10.10">
    <property type="entry name" value="Winged helix-like DNA-binding domain superfamily/Winged helix DNA-binding domain"/>
    <property type="match status" value="1"/>
</dbReference>
<dbReference type="GO" id="GO:0003677">
    <property type="term" value="F:DNA binding"/>
    <property type="evidence" value="ECO:0007669"/>
    <property type="project" value="InterPro"/>
</dbReference>
<keyword evidence="2" id="KW-0805">Transcription regulation</keyword>
<name>A0A402A3L6_9CHLR</name>
<evidence type="ECO:0000259" key="5">
    <source>
        <dbReference type="Pfam" id="PF04542"/>
    </source>
</evidence>
<dbReference type="InterPro" id="IPR013325">
    <property type="entry name" value="RNA_pol_sigma_r2"/>
</dbReference>
<dbReference type="Proteomes" id="UP000287352">
    <property type="component" value="Unassembled WGS sequence"/>
</dbReference>
<dbReference type="NCBIfam" id="TIGR02937">
    <property type="entry name" value="sigma70-ECF"/>
    <property type="match status" value="1"/>
</dbReference>
<dbReference type="InterPro" id="IPR013249">
    <property type="entry name" value="RNA_pol_sigma70_r4_t2"/>
</dbReference>
<dbReference type="InterPro" id="IPR007627">
    <property type="entry name" value="RNA_pol_sigma70_r2"/>
</dbReference>